<feature type="binding site" evidence="3">
    <location>
        <position position="152"/>
    </location>
    <ligand>
        <name>a divalent metal cation</name>
        <dbReference type="ChEBI" id="CHEBI:60240"/>
    </ligand>
</feature>
<sequence length="303" mass="33058">MNQGSIRVAHPQVHELAEGPFWDPIRERLLWVNIRRGRVYSADLSPDGLLEIRDELDLDETVGAIAVSASGAWLIAGAERLYVRDEAGELHPGPRLISSAGSRRLNDGKPDPLGRYLVGSLSLAGPSNQEQLVQVGLDRSIEVIDDDLTLSNGLAWSRDGSRLYSVDTERRRVLVRAYDVASGRVGPRSVHLSFDDGYPDGLCIDAEEHLWIAMWGLGRIDRYSPSGELVASIEVPAPHTSSVAFAGVDLDVLVITTATQDLDDEQLELFPHSGRVFTVRPGVRGLPQPLWAGFSGPDTSEVP</sequence>
<dbReference type="PRINTS" id="PR01790">
    <property type="entry name" value="SMP30FAMILY"/>
</dbReference>
<comment type="similarity">
    <text evidence="1">Belongs to the SMP-30/CGR1 family.</text>
</comment>
<dbReference type="GO" id="GO:0019853">
    <property type="term" value="P:L-ascorbic acid biosynthetic process"/>
    <property type="evidence" value="ECO:0007669"/>
    <property type="project" value="TreeGrafter"/>
</dbReference>
<dbReference type="GO" id="GO:0004341">
    <property type="term" value="F:gluconolactonase activity"/>
    <property type="evidence" value="ECO:0007669"/>
    <property type="project" value="TreeGrafter"/>
</dbReference>
<gene>
    <name evidence="5" type="ORF">ESP51_03460</name>
</gene>
<keyword evidence="6" id="KW-1185">Reference proteome</keyword>
<feature type="binding site" evidence="3">
    <location>
        <position position="104"/>
    </location>
    <ligand>
        <name>substrate</name>
    </ligand>
</feature>
<proteinExistence type="inferred from homology"/>
<evidence type="ECO:0000259" key="4">
    <source>
        <dbReference type="Pfam" id="PF08450"/>
    </source>
</evidence>
<comment type="caution">
    <text evidence="5">The sequence shown here is derived from an EMBL/GenBank/DDBJ whole genome shotgun (WGS) entry which is preliminary data.</text>
</comment>
<evidence type="ECO:0000256" key="1">
    <source>
        <dbReference type="ARBA" id="ARBA00008853"/>
    </source>
</evidence>
<dbReference type="OrthoDB" id="2633250at2"/>
<dbReference type="GO" id="GO:0005509">
    <property type="term" value="F:calcium ion binding"/>
    <property type="evidence" value="ECO:0007669"/>
    <property type="project" value="TreeGrafter"/>
</dbReference>
<name>A0A4Q2L328_9MICO</name>
<evidence type="ECO:0000313" key="5">
    <source>
        <dbReference type="EMBL" id="RXZ72534.1"/>
    </source>
</evidence>
<accession>A0A4Q2L328</accession>
<dbReference type="EMBL" id="SDPN01000004">
    <property type="protein sequence ID" value="RXZ72534.1"/>
    <property type="molecule type" value="Genomic_DNA"/>
</dbReference>
<dbReference type="InterPro" id="IPR013658">
    <property type="entry name" value="SGL"/>
</dbReference>
<evidence type="ECO:0000256" key="2">
    <source>
        <dbReference type="PIRSR" id="PIRSR605511-1"/>
    </source>
</evidence>
<keyword evidence="3" id="KW-0862">Zinc</keyword>
<dbReference type="InterPro" id="IPR005511">
    <property type="entry name" value="SMP-30"/>
</dbReference>
<feature type="binding site" evidence="3">
    <location>
        <position position="18"/>
    </location>
    <ligand>
        <name>a divalent metal cation</name>
        <dbReference type="ChEBI" id="CHEBI:60240"/>
    </ligand>
</feature>
<dbReference type="Pfam" id="PF08450">
    <property type="entry name" value="SGL"/>
    <property type="match status" value="1"/>
</dbReference>
<dbReference type="RefSeq" id="WP_129519498.1">
    <property type="nucleotide sequence ID" value="NZ_SDPN01000004.1"/>
</dbReference>
<feature type="domain" description="SMP-30/Gluconolactonase/LRE-like region" evidence="4">
    <location>
        <begin position="16"/>
        <end position="259"/>
    </location>
</feature>
<keyword evidence="3" id="KW-0479">Metal-binding</keyword>
<feature type="active site" description="Proton donor/acceptor" evidence="2">
    <location>
        <position position="200"/>
    </location>
</feature>
<evidence type="ECO:0000256" key="3">
    <source>
        <dbReference type="PIRSR" id="PIRSR605511-2"/>
    </source>
</evidence>
<dbReference type="Gene3D" id="2.120.10.30">
    <property type="entry name" value="TolB, C-terminal domain"/>
    <property type="match status" value="1"/>
</dbReference>
<dbReference type="AlphaFoldDB" id="A0A4Q2L328"/>
<organism evidence="5 6">
    <name type="scientific">Agromyces albus</name>
    <dbReference type="NCBI Taxonomy" id="205332"/>
    <lineage>
        <taxon>Bacteria</taxon>
        <taxon>Bacillati</taxon>
        <taxon>Actinomycetota</taxon>
        <taxon>Actinomycetes</taxon>
        <taxon>Micrococcales</taxon>
        <taxon>Microbacteriaceae</taxon>
        <taxon>Agromyces</taxon>
    </lineage>
</organism>
<feature type="binding site" evidence="3">
    <location>
        <position position="200"/>
    </location>
    <ligand>
        <name>a divalent metal cation</name>
        <dbReference type="ChEBI" id="CHEBI:60240"/>
    </ligand>
</feature>
<dbReference type="SUPFAM" id="SSF63829">
    <property type="entry name" value="Calcium-dependent phosphotriesterase"/>
    <property type="match status" value="1"/>
</dbReference>
<reference evidence="5 6" key="1">
    <citation type="submission" date="2019-01" db="EMBL/GenBank/DDBJ databases">
        <title>Agromyces.</title>
        <authorList>
            <person name="Li J."/>
        </authorList>
    </citation>
    <scope>NUCLEOTIDE SEQUENCE [LARGE SCALE GENOMIC DNA]</scope>
    <source>
        <strain evidence="5 6">DSM 15934</strain>
    </source>
</reference>
<comment type="cofactor">
    <cofactor evidence="3">
        <name>Zn(2+)</name>
        <dbReference type="ChEBI" id="CHEBI:29105"/>
    </cofactor>
    <text evidence="3">Binds 1 divalent metal cation per subunit.</text>
</comment>
<dbReference type="PANTHER" id="PTHR10907:SF47">
    <property type="entry name" value="REGUCALCIN"/>
    <property type="match status" value="1"/>
</dbReference>
<dbReference type="InterPro" id="IPR011042">
    <property type="entry name" value="6-blade_b-propeller_TolB-like"/>
</dbReference>
<dbReference type="PANTHER" id="PTHR10907">
    <property type="entry name" value="REGUCALCIN"/>
    <property type="match status" value="1"/>
</dbReference>
<dbReference type="Proteomes" id="UP000293865">
    <property type="component" value="Unassembled WGS sequence"/>
</dbReference>
<feature type="binding site" evidence="3">
    <location>
        <position position="106"/>
    </location>
    <ligand>
        <name>substrate</name>
    </ligand>
</feature>
<protein>
    <submittedName>
        <fullName evidence="5">SMP-30/gluconolactonase/LRE family protein</fullName>
    </submittedName>
</protein>
<evidence type="ECO:0000313" key="6">
    <source>
        <dbReference type="Proteomes" id="UP000293865"/>
    </source>
</evidence>